<keyword evidence="1" id="KW-0677">Repeat</keyword>
<dbReference type="Pfam" id="PF03009">
    <property type="entry name" value="GDPD"/>
    <property type="match status" value="1"/>
</dbReference>
<sequence>MRFGENLHSYLVTEWEEHYVDYHRLKRLIKSLAGTKFDVTKDAEIFTSLSSAIVNLVSFFQTDRAAIDFPTPFASVFAFANPDNVANSVSHLGPNELVGILAICARKRHDLRQLSWFQKVNSEAIDRILAKLDRFISATGNHHPAYGRVALQWENARQDIHVYLVKVESAIAAMEREARTSPNWAFDETQALRSFVPFKNPLAVLLISAGMAKGTEGEDAATNAVMRHLQHDLTGKAVNQLYSKCYWGDRWALVSAARYGLRDICEFILTTLTTQKYFTDYENFETSRTQRIAVYEMVLTALQVSVSQNHTTTAQYLIAVVKRTEFGGSSDWWVDTSEKCLSMAIRNQNDDLVSTLAPSACLGFIIYGRNVLHLAAQLGRADYVGLLLEVMRSHRLVADTQDESRGWTPLFFAAYHGHFEVVELLLGAGFSQCTDHLGWTAKEYAAFRGHLRVAALFPAAGKGLLKGGPASPPACPPSIDMPHPPVTCGENEYIVLVNLGATQKNRTAWTPTSISHTTAKYNSKMFHGHNIELEISVPGSGIWNAQEMTIPALTDNIIDPFLFRVPKHDEPELMFRFIRADTDQNGGPVLLGSGTALLTSHMDHFGPNRQSLIREQTVPILHKETMAKVGVVTFTFVIIKPFLHPRVMDMLPDTIQFPALARESASSPPLLIGHRGLGQNFSPADQTSNPQLQIGENTVSSFLTAARLGASFVEFDVQLTRDLQPVIYHDFSLSESGTDVPIHDVTLEQYLYASNIQSPHGNPLSTLGHPSKSTSSGTGRARSRSLGSQFEHGAIQVHDRMKHTVDYQLKGYKPNTRGEGIIQDTFATLKEILTQLPDDIGLDVEVKYPRLHETRDAGVASVAIELNTFVDTILQTLYTYSSPEKQRRIFLSSFTPEICILLSVKQGAWPVFFITNAGKVPMVDQEIRAASLQVAVKFAKKWNLAGVVFACEPLLLCPRLVGYVRNRGLVCASYGVLNNEVDKVEAQVEAGVDIIIADKIGLIARALKARFGDAWE</sequence>
<protein>
    <submittedName>
        <fullName evidence="8">Glycerophosphoryl diester phosphodiesterase family-domain-containing protein</fullName>
    </submittedName>
</protein>
<dbReference type="GO" id="GO:0046475">
    <property type="term" value="P:glycerophospholipid catabolic process"/>
    <property type="evidence" value="ECO:0007669"/>
    <property type="project" value="TreeGrafter"/>
</dbReference>
<dbReference type="SMART" id="SM00248">
    <property type="entry name" value="ANK"/>
    <property type="match status" value="4"/>
</dbReference>
<dbReference type="PANTHER" id="PTHR22958">
    <property type="entry name" value="GLYCEROPHOSPHORYL DIESTER PHOSPHODIESTERASE"/>
    <property type="match status" value="1"/>
</dbReference>
<evidence type="ECO:0000256" key="5">
    <source>
        <dbReference type="SAM" id="MobiDB-lite"/>
    </source>
</evidence>
<dbReference type="PROSITE" id="PS51704">
    <property type="entry name" value="GP_PDE"/>
    <property type="match status" value="1"/>
</dbReference>
<feature type="compositionally biased region" description="Low complexity" evidence="5">
    <location>
        <begin position="771"/>
        <end position="785"/>
    </location>
</feature>
<feature type="region of interest" description="Disordered" evidence="5">
    <location>
        <begin position="761"/>
        <end position="785"/>
    </location>
</feature>
<evidence type="ECO:0000256" key="4">
    <source>
        <dbReference type="PROSITE-ProRule" id="PRU00023"/>
    </source>
</evidence>
<keyword evidence="3 4" id="KW-0040">ANK repeat</keyword>
<reference evidence="8" key="1">
    <citation type="journal article" date="2023" name="Mol. Phylogenet. Evol.">
        <title>Genome-scale phylogeny and comparative genomics of the fungal order Sordariales.</title>
        <authorList>
            <person name="Hensen N."/>
            <person name="Bonometti L."/>
            <person name="Westerberg I."/>
            <person name="Brannstrom I.O."/>
            <person name="Guillou S."/>
            <person name="Cros-Aarteil S."/>
            <person name="Calhoun S."/>
            <person name="Haridas S."/>
            <person name="Kuo A."/>
            <person name="Mondo S."/>
            <person name="Pangilinan J."/>
            <person name="Riley R."/>
            <person name="LaButti K."/>
            <person name="Andreopoulos B."/>
            <person name="Lipzen A."/>
            <person name="Chen C."/>
            <person name="Yan M."/>
            <person name="Daum C."/>
            <person name="Ng V."/>
            <person name="Clum A."/>
            <person name="Steindorff A."/>
            <person name="Ohm R.A."/>
            <person name="Martin F."/>
            <person name="Silar P."/>
            <person name="Natvig D.O."/>
            <person name="Lalanne C."/>
            <person name="Gautier V."/>
            <person name="Ament-Velasquez S.L."/>
            <person name="Kruys A."/>
            <person name="Hutchinson M.I."/>
            <person name="Powell A.J."/>
            <person name="Barry K."/>
            <person name="Miller A.N."/>
            <person name="Grigoriev I.V."/>
            <person name="Debuchy R."/>
            <person name="Gladieux P."/>
            <person name="Hiltunen Thoren M."/>
            <person name="Johannesson H."/>
        </authorList>
    </citation>
    <scope>NUCLEOTIDE SEQUENCE</scope>
    <source>
        <strain evidence="8">PSN293</strain>
    </source>
</reference>
<dbReference type="PANTHER" id="PTHR22958:SF1">
    <property type="entry name" value="GLYCEROPHOSPHOCHOLINE PHOSPHODIESTERASE GPCPD1"/>
    <property type="match status" value="1"/>
</dbReference>
<comment type="caution">
    <text evidence="8">The sequence shown here is derived from an EMBL/GenBank/DDBJ whole genome shotgun (WGS) entry which is preliminary data.</text>
</comment>
<evidence type="ECO:0000256" key="1">
    <source>
        <dbReference type="ARBA" id="ARBA00022737"/>
    </source>
</evidence>
<evidence type="ECO:0000256" key="3">
    <source>
        <dbReference type="ARBA" id="ARBA00023043"/>
    </source>
</evidence>
<dbReference type="Pfam" id="PF25329">
    <property type="entry name" value="C2_GDE1"/>
    <property type="match status" value="1"/>
</dbReference>
<dbReference type="InterPro" id="IPR002110">
    <property type="entry name" value="Ankyrin_rpt"/>
</dbReference>
<keyword evidence="2" id="KW-0378">Hydrolase</keyword>
<dbReference type="SUPFAM" id="SSF48403">
    <property type="entry name" value="Ankyrin repeat"/>
    <property type="match status" value="1"/>
</dbReference>
<dbReference type="Gene3D" id="3.20.20.190">
    <property type="entry name" value="Phosphatidylinositol (PI) phosphodiesterase"/>
    <property type="match status" value="1"/>
</dbReference>
<name>A0AAN6Y6A2_9PEZI</name>
<evidence type="ECO:0000259" key="6">
    <source>
        <dbReference type="PROSITE" id="PS51382"/>
    </source>
</evidence>
<feature type="repeat" description="ANK" evidence="4">
    <location>
        <begin position="405"/>
        <end position="429"/>
    </location>
</feature>
<gene>
    <name evidence="8" type="ORF">QBC37DRAFT_389147</name>
</gene>
<dbReference type="PROSITE" id="PS50088">
    <property type="entry name" value="ANK_REPEAT"/>
    <property type="match status" value="1"/>
</dbReference>
<dbReference type="Proteomes" id="UP001301769">
    <property type="component" value="Unassembled WGS sequence"/>
</dbReference>
<dbReference type="CDD" id="cd14447">
    <property type="entry name" value="SPX"/>
    <property type="match status" value="1"/>
</dbReference>
<dbReference type="AlphaFoldDB" id="A0AAN6Y6A2"/>
<organism evidence="8 9">
    <name type="scientific">Rhypophila decipiens</name>
    <dbReference type="NCBI Taxonomy" id="261697"/>
    <lineage>
        <taxon>Eukaryota</taxon>
        <taxon>Fungi</taxon>
        <taxon>Dikarya</taxon>
        <taxon>Ascomycota</taxon>
        <taxon>Pezizomycotina</taxon>
        <taxon>Sordariomycetes</taxon>
        <taxon>Sordariomycetidae</taxon>
        <taxon>Sordariales</taxon>
        <taxon>Naviculisporaceae</taxon>
        <taxon>Rhypophila</taxon>
    </lineage>
</organism>
<dbReference type="PROSITE" id="PS50007">
    <property type="entry name" value="PIPLC_X_DOMAIN"/>
    <property type="match status" value="1"/>
</dbReference>
<dbReference type="InterPro" id="IPR036770">
    <property type="entry name" value="Ankyrin_rpt-contain_sf"/>
</dbReference>
<dbReference type="InterPro" id="IPR051578">
    <property type="entry name" value="GDPD"/>
</dbReference>
<dbReference type="SUPFAM" id="SSF51695">
    <property type="entry name" value="PLC-like phosphodiesterases"/>
    <property type="match status" value="1"/>
</dbReference>
<dbReference type="InterPro" id="IPR057506">
    <property type="entry name" value="C2_GPCPD1"/>
</dbReference>
<dbReference type="InterPro" id="IPR030395">
    <property type="entry name" value="GP_PDE_dom"/>
</dbReference>
<feature type="domain" description="SPX" evidence="6">
    <location>
        <begin position="1"/>
        <end position="146"/>
    </location>
</feature>
<proteinExistence type="predicted"/>
<evidence type="ECO:0000313" key="9">
    <source>
        <dbReference type="Proteomes" id="UP001301769"/>
    </source>
</evidence>
<dbReference type="InterPro" id="IPR004331">
    <property type="entry name" value="SPX_dom"/>
</dbReference>
<dbReference type="EMBL" id="MU858135">
    <property type="protein sequence ID" value="KAK4212075.1"/>
    <property type="molecule type" value="Genomic_DNA"/>
</dbReference>
<dbReference type="InterPro" id="IPR017946">
    <property type="entry name" value="PLC-like_Pdiesterase_TIM-brl"/>
</dbReference>
<keyword evidence="9" id="KW-1185">Reference proteome</keyword>
<accession>A0AAN6Y6A2</accession>
<evidence type="ECO:0000313" key="8">
    <source>
        <dbReference type="EMBL" id="KAK4212075.1"/>
    </source>
</evidence>
<feature type="domain" description="GP-PDE" evidence="7">
    <location>
        <begin position="669"/>
        <end position="1007"/>
    </location>
</feature>
<dbReference type="PROSITE" id="PS51382">
    <property type="entry name" value="SPX"/>
    <property type="match status" value="1"/>
</dbReference>
<dbReference type="Pfam" id="PF12796">
    <property type="entry name" value="Ank_2"/>
    <property type="match status" value="1"/>
</dbReference>
<evidence type="ECO:0000259" key="7">
    <source>
        <dbReference type="PROSITE" id="PS51704"/>
    </source>
</evidence>
<reference evidence="8" key="2">
    <citation type="submission" date="2023-05" db="EMBL/GenBank/DDBJ databases">
        <authorList>
            <consortium name="Lawrence Berkeley National Laboratory"/>
            <person name="Steindorff A."/>
            <person name="Hensen N."/>
            <person name="Bonometti L."/>
            <person name="Westerberg I."/>
            <person name="Brannstrom I.O."/>
            <person name="Guillou S."/>
            <person name="Cros-Aarteil S."/>
            <person name="Calhoun S."/>
            <person name="Haridas S."/>
            <person name="Kuo A."/>
            <person name="Mondo S."/>
            <person name="Pangilinan J."/>
            <person name="Riley R."/>
            <person name="Labutti K."/>
            <person name="Andreopoulos B."/>
            <person name="Lipzen A."/>
            <person name="Chen C."/>
            <person name="Yanf M."/>
            <person name="Daum C."/>
            <person name="Ng V."/>
            <person name="Clum A."/>
            <person name="Ohm R."/>
            <person name="Martin F."/>
            <person name="Silar P."/>
            <person name="Natvig D."/>
            <person name="Lalanne C."/>
            <person name="Gautier V."/>
            <person name="Ament-Velasquez S.L."/>
            <person name="Kruys A."/>
            <person name="Hutchinson M.I."/>
            <person name="Powell A.J."/>
            <person name="Barry K."/>
            <person name="Miller A.N."/>
            <person name="Grigoriev I.V."/>
            <person name="Debuchy R."/>
            <person name="Gladieux P."/>
            <person name="Thoren M.H."/>
            <person name="Johannesson H."/>
        </authorList>
    </citation>
    <scope>NUCLEOTIDE SEQUENCE</scope>
    <source>
        <strain evidence="8">PSN293</strain>
    </source>
</reference>
<dbReference type="PROSITE" id="PS50297">
    <property type="entry name" value="ANK_REP_REGION"/>
    <property type="match status" value="1"/>
</dbReference>
<dbReference type="Gene3D" id="1.25.40.20">
    <property type="entry name" value="Ankyrin repeat-containing domain"/>
    <property type="match status" value="1"/>
</dbReference>
<dbReference type="GO" id="GO:0047389">
    <property type="term" value="F:glycerophosphocholine phosphodiesterase activity"/>
    <property type="evidence" value="ECO:0007669"/>
    <property type="project" value="TreeGrafter"/>
</dbReference>
<dbReference type="Pfam" id="PF03105">
    <property type="entry name" value="SPX"/>
    <property type="match status" value="1"/>
</dbReference>
<evidence type="ECO:0000256" key="2">
    <source>
        <dbReference type="ARBA" id="ARBA00022801"/>
    </source>
</evidence>